<keyword evidence="1" id="KW-0227">DNA damage</keyword>
<dbReference type="Gene3D" id="1.10.150.20">
    <property type="entry name" value="5' to 3' exonuclease, C-terminal subdomain"/>
    <property type="match status" value="1"/>
</dbReference>
<dbReference type="InterPro" id="IPR050066">
    <property type="entry name" value="UvrABC_protein_C"/>
</dbReference>
<feature type="coiled-coil region" evidence="5">
    <location>
        <begin position="88"/>
        <end position="115"/>
    </location>
</feature>
<protein>
    <recommendedName>
        <fullName evidence="10">Excinuclease ABC subunit C</fullName>
    </recommendedName>
</protein>
<accession>A0A847ESW5</accession>
<evidence type="ECO:0000256" key="2">
    <source>
        <dbReference type="ARBA" id="ARBA00022881"/>
    </source>
</evidence>
<dbReference type="InterPro" id="IPR001162">
    <property type="entry name" value="UvrC_RNase_H_dom"/>
</dbReference>
<evidence type="ECO:0000313" key="9">
    <source>
        <dbReference type="Proteomes" id="UP000554004"/>
    </source>
</evidence>
<dbReference type="Gene3D" id="4.10.860.10">
    <property type="entry name" value="UVR domain"/>
    <property type="match status" value="1"/>
</dbReference>
<dbReference type="AlphaFoldDB" id="A0A847ESW5"/>
<reference evidence="8 9" key="1">
    <citation type="journal article" date="2020" name="Biotechnol. Biofuels">
        <title>New insights from the biogas microbiome by comprehensive genome-resolved metagenomics of nearly 1600 species originating from multiple anaerobic digesters.</title>
        <authorList>
            <person name="Campanaro S."/>
            <person name="Treu L."/>
            <person name="Rodriguez-R L.M."/>
            <person name="Kovalovszki A."/>
            <person name="Ziels R.M."/>
            <person name="Maus I."/>
            <person name="Zhu X."/>
            <person name="Kougias P.G."/>
            <person name="Basile A."/>
            <person name="Luo G."/>
            <person name="Schluter A."/>
            <person name="Konstantinidis K.T."/>
            <person name="Angelidaki I."/>
        </authorList>
    </citation>
    <scope>NUCLEOTIDE SEQUENCE [LARGE SCALE GENOMIC DNA]</scope>
    <source>
        <strain evidence="8">AS06rmzACSIP_421</strain>
    </source>
</reference>
<dbReference type="EMBL" id="JAAZAL010000044">
    <property type="protein sequence ID" value="NLE30897.1"/>
    <property type="molecule type" value="Genomic_DNA"/>
</dbReference>
<sequence>EFPTVKIVRTIRKGEYKKGRLFGPYPSGYAIKRVYTYLRKLYPFCTCKNKDCRSSLYFHIGLCPGPYAGAISKQDYRRNINNIIKFLQGKQSNHIKRLEKEMKEYSKNQDYEKAKQVRDRINDLKYVGQEIDFTYYDDIQSYESKREIVRRESFKYLSLELGIPNLKRIECYDISNISGKLGYGSMVVAQNGVIERSEYRIFRIKEGDKPNDYKMLREVLERRFKYKENLPELVLIDGGKGQLSSVRDLLPKGITLMGISKGRYLKRAGSIQLDEFWIYKSNNVLRIELDTPQILIDLRNEAHRFAISYYRKRSIKESKRSVLDKIEGVGPKRSKELIKSFGSIQGIKKASLEEVLKVVKNRKVAKQIIKDISNL</sequence>
<dbReference type="GO" id="GO:0006281">
    <property type="term" value="P:DNA repair"/>
    <property type="evidence" value="ECO:0007669"/>
    <property type="project" value="UniProtKB-KW"/>
</dbReference>
<dbReference type="PANTHER" id="PTHR30562:SF10">
    <property type="entry name" value="EXCINUCLEASE CHO"/>
    <property type="match status" value="1"/>
</dbReference>
<dbReference type="Pfam" id="PF02151">
    <property type="entry name" value="UVR"/>
    <property type="match status" value="1"/>
</dbReference>
<gene>
    <name evidence="8" type="ORF">GX618_01315</name>
</gene>
<dbReference type="GO" id="GO:0009381">
    <property type="term" value="F:excinuclease ABC activity"/>
    <property type="evidence" value="ECO:0007669"/>
    <property type="project" value="InterPro"/>
</dbReference>
<dbReference type="Gene3D" id="3.30.420.340">
    <property type="entry name" value="UvrC, RNAse H endonuclease domain"/>
    <property type="match status" value="1"/>
</dbReference>
<feature type="non-terminal residue" evidence="8">
    <location>
        <position position="1"/>
    </location>
</feature>
<dbReference type="InterPro" id="IPR036876">
    <property type="entry name" value="UVR_dom_sf"/>
</dbReference>
<evidence type="ECO:0000256" key="3">
    <source>
        <dbReference type="ARBA" id="ARBA00023204"/>
    </source>
</evidence>
<evidence type="ECO:0008006" key="10">
    <source>
        <dbReference type="Google" id="ProtNLM"/>
    </source>
</evidence>
<keyword evidence="4" id="KW-0742">SOS response</keyword>
<dbReference type="GO" id="GO:0009432">
    <property type="term" value="P:SOS response"/>
    <property type="evidence" value="ECO:0007669"/>
    <property type="project" value="UniProtKB-KW"/>
</dbReference>
<evidence type="ECO:0000256" key="5">
    <source>
        <dbReference type="SAM" id="Coils"/>
    </source>
</evidence>
<evidence type="ECO:0000256" key="1">
    <source>
        <dbReference type="ARBA" id="ARBA00022763"/>
    </source>
</evidence>
<comment type="caution">
    <text evidence="8">The sequence shown here is derived from an EMBL/GenBank/DDBJ whole genome shotgun (WGS) entry which is preliminary data.</text>
</comment>
<dbReference type="PROSITE" id="PS50165">
    <property type="entry name" value="UVRC"/>
    <property type="match status" value="1"/>
</dbReference>
<proteinExistence type="predicted"/>
<organism evidence="8 9">
    <name type="scientific">Candidatus Dojkabacteria bacterium</name>
    <dbReference type="NCBI Taxonomy" id="2099670"/>
    <lineage>
        <taxon>Bacteria</taxon>
        <taxon>Candidatus Dojkabacteria</taxon>
    </lineage>
</organism>
<dbReference type="SUPFAM" id="SSF47781">
    <property type="entry name" value="RuvA domain 2-like"/>
    <property type="match status" value="1"/>
</dbReference>
<dbReference type="Proteomes" id="UP000554004">
    <property type="component" value="Unassembled WGS sequence"/>
</dbReference>
<keyword evidence="5" id="KW-0175">Coiled coil</keyword>
<dbReference type="PANTHER" id="PTHR30562">
    <property type="entry name" value="UVRC/OXIDOREDUCTASE"/>
    <property type="match status" value="1"/>
</dbReference>
<name>A0A847ESW5_9BACT</name>
<dbReference type="InterPro" id="IPR010994">
    <property type="entry name" value="RuvA_2-like"/>
</dbReference>
<keyword evidence="3" id="KW-0234">DNA repair</keyword>
<dbReference type="GO" id="GO:0009380">
    <property type="term" value="C:excinuclease repair complex"/>
    <property type="evidence" value="ECO:0007669"/>
    <property type="project" value="TreeGrafter"/>
</dbReference>
<dbReference type="InterPro" id="IPR038476">
    <property type="entry name" value="UvrC_RNase_H_dom_sf"/>
</dbReference>
<keyword evidence="2" id="KW-0267">Excision nuclease</keyword>
<feature type="domain" description="UVR" evidence="6">
    <location>
        <begin position="92"/>
        <end position="127"/>
    </location>
</feature>
<dbReference type="PROSITE" id="PS50151">
    <property type="entry name" value="UVR"/>
    <property type="match status" value="1"/>
</dbReference>
<evidence type="ECO:0000259" key="6">
    <source>
        <dbReference type="PROSITE" id="PS50151"/>
    </source>
</evidence>
<dbReference type="Pfam" id="PF08459">
    <property type="entry name" value="UvrC_RNaseH_dom"/>
    <property type="match status" value="1"/>
</dbReference>
<dbReference type="InterPro" id="IPR001943">
    <property type="entry name" value="UVR_dom"/>
</dbReference>
<evidence type="ECO:0000313" key="8">
    <source>
        <dbReference type="EMBL" id="NLE30897.1"/>
    </source>
</evidence>
<evidence type="ECO:0000259" key="7">
    <source>
        <dbReference type="PROSITE" id="PS50165"/>
    </source>
</evidence>
<dbReference type="SUPFAM" id="SSF46600">
    <property type="entry name" value="C-terminal UvrC-binding domain of UvrB"/>
    <property type="match status" value="1"/>
</dbReference>
<feature type="domain" description="UvrC family homology region profile" evidence="7">
    <location>
        <begin position="151"/>
        <end position="250"/>
    </location>
</feature>
<dbReference type="Pfam" id="PF14520">
    <property type="entry name" value="HHH_5"/>
    <property type="match status" value="1"/>
</dbReference>
<evidence type="ECO:0000256" key="4">
    <source>
        <dbReference type="ARBA" id="ARBA00023236"/>
    </source>
</evidence>